<evidence type="ECO:0000313" key="7">
    <source>
        <dbReference type="Proteomes" id="UP001211065"/>
    </source>
</evidence>
<evidence type="ECO:0000256" key="5">
    <source>
        <dbReference type="PROSITE-ProRule" id="PRU00708"/>
    </source>
</evidence>
<comment type="caution">
    <text evidence="6">The sequence shown here is derived from an EMBL/GenBank/DDBJ whole genome shotgun (WGS) entry which is preliminary data.</text>
</comment>
<dbReference type="PROSITE" id="PS51375">
    <property type="entry name" value="PPR"/>
    <property type="match status" value="1"/>
</dbReference>
<keyword evidence="7" id="KW-1185">Reference proteome</keyword>
<evidence type="ECO:0000313" key="6">
    <source>
        <dbReference type="EMBL" id="KAJ3214878.1"/>
    </source>
</evidence>
<comment type="function">
    <text evidence="3">Regulates mitochondrial small subunit maturation by controlling 15S rRNA 5'-end processing. Localizes to the 5' precursor of the 15S rRNA in a position that is subsequently occupied by mS47 in the mature yeast mtSSU. Uses structure and sequence-specific RNA recognition, binding to a single-stranded region of the precursor and specifically recognizing bases -6 to -1. The exchange of Ccm1 for mS47 is coupled to the irreversible removal of precursor rRNA that is accompanied by conformational changes of the mitoribosomal proteins uS5m and mS26. These conformational changes signal completion of 5'-end rRNA processing through protection of the mature 5'-end of the 15S rRNA and stabilization of mS47. The removal of the 5' precursor together with the dissociation of Ccm1 may be catalyzed by the 5'-3' exoribonuclease Pet127. Involved in the specific removal of group I introns in mitochondrial encoded transcripts.</text>
</comment>
<dbReference type="Pfam" id="PF01535">
    <property type="entry name" value="PPR"/>
    <property type="match status" value="2"/>
</dbReference>
<name>A0AAD5TY24_9FUNG</name>
<comment type="subunit">
    <text evidence="4">Binds to mitochondrial small subunit 15S rRNA.</text>
</comment>
<evidence type="ECO:0000256" key="4">
    <source>
        <dbReference type="ARBA" id="ARBA00044511"/>
    </source>
</evidence>
<dbReference type="AlphaFoldDB" id="A0AAD5TY24"/>
<evidence type="ECO:0000256" key="2">
    <source>
        <dbReference type="ARBA" id="ARBA00022737"/>
    </source>
</evidence>
<proteinExistence type="inferred from homology"/>
<evidence type="ECO:0000256" key="3">
    <source>
        <dbReference type="ARBA" id="ARBA00044493"/>
    </source>
</evidence>
<dbReference type="PANTHER" id="PTHR47447:SF17">
    <property type="entry name" value="OS12G0638900 PROTEIN"/>
    <property type="match status" value="1"/>
</dbReference>
<dbReference type="InterPro" id="IPR002885">
    <property type="entry name" value="PPR_rpt"/>
</dbReference>
<dbReference type="EMBL" id="JADGJW010000585">
    <property type="protein sequence ID" value="KAJ3214878.1"/>
    <property type="molecule type" value="Genomic_DNA"/>
</dbReference>
<sequence length="519" mass="61218">MRFTTILFQQSQRARVVVPDRFKVIKKQPYAASKSAEIATAEVNDFKIAIMERDFKSAYLVYKVLHRTKMLHCLSKEDHSIMMEFCATNYLPNKAAAMVSRVASNLLELGMELNLFDLHSLMQAYCHDDGDLEKIFFWYRYMKSEEIIPNTKIYALLIRTLGRSKHLNDAKSLYDEMISKVPGSECEAEPTCALMEAYAYGHDIQETEKIFDEKVELMKKGAIPKTIKYLDSMIECYAVLERVDKAFFVFNNMYKDLNIEKDLTSYDKIMFMFSLKDLSHLFSFYDVYDLWKSLLKFCVIEKNKRSKSVNNELNAATEVYRKSNPLDDVDTPTTLLHKYIESNPFEREEIFSFVINHKAKYGFIRYRSEDEKEDILNFTKREKELTKEDIGKIKPFNFSKEKPMKSTYNNFLQFLINKLKLQNKKNQSQNMSQFEINKTNQENLKLIYILFFEIAQNFGIPDEIVYDKIVSLFLNIKDYKSVEEWVDIITFRGFKLQYDTINEFQSKSFRAYLEEATPV</sequence>
<reference evidence="6" key="1">
    <citation type="submission" date="2020-05" db="EMBL/GenBank/DDBJ databases">
        <title>Phylogenomic resolution of chytrid fungi.</title>
        <authorList>
            <person name="Stajich J.E."/>
            <person name="Amses K."/>
            <person name="Simmons R."/>
            <person name="Seto K."/>
            <person name="Myers J."/>
            <person name="Bonds A."/>
            <person name="Quandt C.A."/>
            <person name="Barry K."/>
            <person name="Liu P."/>
            <person name="Grigoriev I."/>
            <person name="Longcore J.E."/>
            <person name="James T.Y."/>
        </authorList>
    </citation>
    <scope>NUCLEOTIDE SEQUENCE</scope>
    <source>
        <strain evidence="6">JEL0476</strain>
    </source>
</reference>
<dbReference type="NCBIfam" id="TIGR00756">
    <property type="entry name" value="PPR"/>
    <property type="match status" value="1"/>
</dbReference>
<feature type="repeat" description="PPR" evidence="5">
    <location>
        <begin position="150"/>
        <end position="180"/>
    </location>
</feature>
<comment type="similarity">
    <text evidence="1">Belongs to the CCM1 family.</text>
</comment>
<dbReference type="InterPro" id="IPR011990">
    <property type="entry name" value="TPR-like_helical_dom_sf"/>
</dbReference>
<gene>
    <name evidence="6" type="ORF">HK099_006620</name>
</gene>
<accession>A0AAD5TY24</accession>
<dbReference type="PANTHER" id="PTHR47447">
    <property type="entry name" value="OS03G0856100 PROTEIN"/>
    <property type="match status" value="1"/>
</dbReference>
<organism evidence="6 7">
    <name type="scientific">Clydaea vesicula</name>
    <dbReference type="NCBI Taxonomy" id="447962"/>
    <lineage>
        <taxon>Eukaryota</taxon>
        <taxon>Fungi</taxon>
        <taxon>Fungi incertae sedis</taxon>
        <taxon>Chytridiomycota</taxon>
        <taxon>Chytridiomycota incertae sedis</taxon>
        <taxon>Chytridiomycetes</taxon>
        <taxon>Lobulomycetales</taxon>
        <taxon>Lobulomycetaceae</taxon>
        <taxon>Clydaea</taxon>
    </lineage>
</organism>
<protein>
    <recommendedName>
        <fullName evidence="8">Pentatricopeptide repeat-containing protein</fullName>
    </recommendedName>
</protein>
<keyword evidence="2" id="KW-0677">Repeat</keyword>
<dbReference type="Gene3D" id="1.25.40.10">
    <property type="entry name" value="Tetratricopeptide repeat domain"/>
    <property type="match status" value="1"/>
</dbReference>
<dbReference type="Proteomes" id="UP001211065">
    <property type="component" value="Unassembled WGS sequence"/>
</dbReference>
<evidence type="ECO:0000256" key="1">
    <source>
        <dbReference type="ARBA" id="ARBA00006192"/>
    </source>
</evidence>
<evidence type="ECO:0008006" key="8">
    <source>
        <dbReference type="Google" id="ProtNLM"/>
    </source>
</evidence>